<protein>
    <recommendedName>
        <fullName evidence="5">Novel STAND NTPase 3 domain-containing protein</fullName>
    </recommendedName>
</protein>
<dbReference type="PROSITE" id="PS50088">
    <property type="entry name" value="ANK_REPEAT"/>
    <property type="match status" value="9"/>
</dbReference>
<feature type="repeat" description="ANK" evidence="3">
    <location>
        <begin position="1462"/>
        <end position="1494"/>
    </location>
</feature>
<accession>A0A6J8E810</accession>
<feature type="repeat" description="ANK" evidence="3">
    <location>
        <begin position="1146"/>
        <end position="1178"/>
    </location>
</feature>
<evidence type="ECO:0000259" key="5">
    <source>
        <dbReference type="Pfam" id="PF20720"/>
    </source>
</evidence>
<dbReference type="OrthoDB" id="6121908at2759"/>
<dbReference type="Pfam" id="PF20720">
    <property type="entry name" value="nSTAND3"/>
    <property type="match status" value="1"/>
</dbReference>
<evidence type="ECO:0000256" key="1">
    <source>
        <dbReference type="ARBA" id="ARBA00022737"/>
    </source>
</evidence>
<feature type="repeat" description="ANK" evidence="3">
    <location>
        <begin position="1245"/>
        <end position="1277"/>
    </location>
</feature>
<evidence type="ECO:0000256" key="4">
    <source>
        <dbReference type="SAM" id="MobiDB-lite"/>
    </source>
</evidence>
<dbReference type="InterPro" id="IPR002110">
    <property type="entry name" value="Ankyrin_rpt"/>
</dbReference>
<dbReference type="PANTHER" id="PTHR24178">
    <property type="entry name" value="MOLTING PROTEIN MLT-4"/>
    <property type="match status" value="1"/>
</dbReference>
<feature type="region of interest" description="Disordered" evidence="4">
    <location>
        <begin position="574"/>
        <end position="593"/>
    </location>
</feature>
<feature type="repeat" description="ANK" evidence="3">
    <location>
        <begin position="1311"/>
        <end position="1343"/>
    </location>
</feature>
<name>A0A6J8E810_MYTCO</name>
<dbReference type="SMART" id="SM00248">
    <property type="entry name" value="ANK"/>
    <property type="match status" value="10"/>
</dbReference>
<feature type="domain" description="Novel STAND NTPase 3" evidence="5">
    <location>
        <begin position="742"/>
        <end position="893"/>
    </location>
</feature>
<evidence type="ECO:0000256" key="3">
    <source>
        <dbReference type="PROSITE-ProRule" id="PRU00023"/>
    </source>
</evidence>
<dbReference type="Pfam" id="PF12796">
    <property type="entry name" value="Ank_2"/>
    <property type="match status" value="2"/>
</dbReference>
<proteinExistence type="predicted"/>
<feature type="repeat" description="ANK" evidence="3">
    <location>
        <begin position="1278"/>
        <end position="1310"/>
    </location>
</feature>
<evidence type="ECO:0000313" key="6">
    <source>
        <dbReference type="EMBL" id="CAC5416278.1"/>
    </source>
</evidence>
<dbReference type="SUPFAM" id="SSF48403">
    <property type="entry name" value="Ankyrin repeat"/>
    <property type="match status" value="1"/>
</dbReference>
<dbReference type="Proteomes" id="UP000507470">
    <property type="component" value="Unassembled WGS sequence"/>
</dbReference>
<evidence type="ECO:0000313" key="7">
    <source>
        <dbReference type="Proteomes" id="UP000507470"/>
    </source>
</evidence>
<dbReference type="InterPro" id="IPR036770">
    <property type="entry name" value="Ankyrin_rpt-contain_sf"/>
</dbReference>
<dbReference type="InterPro" id="IPR027417">
    <property type="entry name" value="P-loop_NTPase"/>
</dbReference>
<dbReference type="SUPFAM" id="SSF52540">
    <property type="entry name" value="P-loop containing nucleoside triphosphate hydrolases"/>
    <property type="match status" value="1"/>
</dbReference>
<dbReference type="PROSITE" id="PS50297">
    <property type="entry name" value="ANK_REP_REGION"/>
    <property type="match status" value="7"/>
</dbReference>
<feature type="repeat" description="ANK" evidence="3">
    <location>
        <begin position="1212"/>
        <end position="1244"/>
    </location>
</feature>
<dbReference type="Gene3D" id="1.25.40.20">
    <property type="entry name" value="Ankyrin repeat-containing domain"/>
    <property type="match status" value="1"/>
</dbReference>
<keyword evidence="1" id="KW-0677">Repeat</keyword>
<dbReference type="InterPro" id="IPR049050">
    <property type="entry name" value="nSTAND3"/>
</dbReference>
<feature type="repeat" description="ANK" evidence="3">
    <location>
        <begin position="1344"/>
        <end position="1373"/>
    </location>
</feature>
<organism evidence="6 7">
    <name type="scientific">Mytilus coruscus</name>
    <name type="common">Sea mussel</name>
    <dbReference type="NCBI Taxonomy" id="42192"/>
    <lineage>
        <taxon>Eukaryota</taxon>
        <taxon>Metazoa</taxon>
        <taxon>Spiralia</taxon>
        <taxon>Lophotrochozoa</taxon>
        <taxon>Mollusca</taxon>
        <taxon>Bivalvia</taxon>
        <taxon>Autobranchia</taxon>
        <taxon>Pteriomorphia</taxon>
        <taxon>Mytilida</taxon>
        <taxon>Mytiloidea</taxon>
        <taxon>Mytilidae</taxon>
        <taxon>Mytilinae</taxon>
        <taxon>Mytilus</taxon>
    </lineage>
</organism>
<feature type="repeat" description="ANK" evidence="3">
    <location>
        <begin position="1429"/>
        <end position="1461"/>
    </location>
</feature>
<evidence type="ECO:0000256" key="2">
    <source>
        <dbReference type="ARBA" id="ARBA00023043"/>
    </source>
</evidence>
<feature type="repeat" description="ANK" evidence="3">
    <location>
        <begin position="1179"/>
        <end position="1211"/>
    </location>
</feature>
<reference evidence="6 7" key="1">
    <citation type="submission" date="2020-06" db="EMBL/GenBank/DDBJ databases">
        <authorList>
            <person name="Li R."/>
            <person name="Bekaert M."/>
        </authorList>
    </citation>
    <scope>NUCLEOTIDE SEQUENCE [LARGE SCALE GENOMIC DNA]</scope>
    <source>
        <strain evidence="7">wild</strain>
    </source>
</reference>
<keyword evidence="7" id="KW-1185">Reference proteome</keyword>
<keyword evidence="2 3" id="KW-0040">ANK repeat</keyword>
<sequence>MDFYLSFYGFLSTVPQLTNRPGFQTLVTLVSMVYLTGATVPQLTNRPGFQTLVTLVSMVYLTDSHSTTANKQTRIPDTGYISFYGLSYRSHSTTANKQTRIPDTGYISFYGLSLQEPQYQTLVTLVSMVYLNKQTRIPDTGYISFYGLSYRATVPQLTNRPGFHRATVPQLTNRPGFQTLVTLVSMVYLTGATVPQLTNRPGFQTLVPDISFYGLSYRSHSTTANKQTRIPDTLVTLVSMVYLTGGTVPQLTNRPGFQTLVTLVSMVYLTGATVPSLTNRPGFQTLVTLVSMVYLTGATVPQLTNRPGFQTLVTLVSMVYLTKHNKHGTTANKQTRIPDTGYISVYGLSYRRHSTTANKQTRIPDTGYISFYGLSYRSHSTTANKQTRIPDTGYISFYGLSYRSHSTTANKQTRIPDTGYISFYGLSYRSHSTTANKQTRIPDTGYISVSMVYLTGTTVPQLTNRPGFQTLVTLVSMVLSYRSHSTTANKQTRIPDTGYISFYGLSYRSHSTTANKQTRIPDTGYISFYGLSYRKTQSPVPQLTNRPGFQTLVTLVSMVYLTGAKYHTNKQTRIPDTGATVSNKQTRIPDNTQEPHCFKQTEIPDTGYISFYGLSYRSHSTTANKQTRIPDTGYISFYGLSYRSHSTTANKQTRIPDTGYIISIVVRIGGKNDPGVKETSLNTVTKKQVQKILDGLKEKEENSSLKEKIIKMETDLEEVIPKNIRDQIQTQIEDWEKKDKMFVTTRASDYVMECLQDNSCLTLTAPSGVGKSFIARHTALVLKKEGYNIIPVELPAHIKTYYQPGKQTVFIVDDICGNFTANQQQIDNWKQLLPVIDRVIADKCCKIIVSCRLQVYKDDKFNILLPFKSCECNLISDKLCLTSVEKTNIAKTYIGTNMTDIDDLSSKCDFFPLLCSLYHKKEDVDVKEYFKNPFEVYKNELDRLSEHGDEGNYKICSLALCVLFNNQLKEKWFKGKVTNEQRNIIEDTCEACKLNRGTSKAKLKEAIDTLDGTFICKQNGIYRTVHDKLFDFLSHYFGQKMIECLIDHGDSDLVHERFIWQKSPDDKNSNIDFIIEISDEYLESYLERFIKDWSAGKVAGVFSNNNMEDSSFRQQLLQYLLQLDKPQQVTLANTKDTVRPKGSCNSGTTPLVWNCYDGYTDMVQWMLHNGVDVDQCRDDGATGLIMASYKGHTDIVKLLSEKDPNVDLCNKDDISPLFMASQQGRTDIVKLLLEKNPNVDLCDKDDISPLFMASDKGHTDIVKLLLEKDPNVDVCNKDGCSPLYMASQNGNTDIVKLLLEMDPNVDLCNSNGFTPLIKSCTRNHTSIVQLLIKHKPNINAQTFDGGNALYFSAKNGNLEISKLLLENNADSNICIHSKQVFTDTVINHPVKKLAELKQELFDDLVKNTSSHVTDYVNKKSVDYVFDVVAGSSPIHIACFLGNIDLVHCLLDHNANINMTKEDRTTPLFYACEVGDEDIVCLLLDRGADTQICRLDGKSPLNIATDNGNTSIVLMLTNHTKKEDKLSS</sequence>
<dbReference type="EMBL" id="CACVKT020008615">
    <property type="protein sequence ID" value="CAC5416278.1"/>
    <property type="molecule type" value="Genomic_DNA"/>
</dbReference>
<gene>
    <name evidence="6" type="ORF">MCOR_48914</name>
</gene>
<dbReference type="Pfam" id="PF13637">
    <property type="entry name" value="Ank_4"/>
    <property type="match status" value="2"/>
</dbReference>